<feature type="transmembrane region" description="Helical" evidence="8">
    <location>
        <begin position="310"/>
        <end position="325"/>
    </location>
</feature>
<feature type="transmembrane region" description="Helical" evidence="8">
    <location>
        <begin position="152"/>
        <end position="170"/>
    </location>
</feature>
<feature type="transmembrane region" description="Helical" evidence="8">
    <location>
        <begin position="331"/>
        <end position="347"/>
    </location>
</feature>
<evidence type="ECO:0000313" key="10">
    <source>
        <dbReference type="Proteomes" id="UP001500552"/>
    </source>
</evidence>
<reference evidence="10" key="1">
    <citation type="journal article" date="2019" name="Int. J. Syst. Evol. Microbiol.">
        <title>The Global Catalogue of Microorganisms (GCM) 10K type strain sequencing project: providing services to taxonomists for standard genome sequencing and annotation.</title>
        <authorList>
            <consortium name="The Broad Institute Genomics Platform"/>
            <consortium name="The Broad Institute Genome Sequencing Center for Infectious Disease"/>
            <person name="Wu L."/>
            <person name="Ma J."/>
        </authorList>
    </citation>
    <scope>NUCLEOTIDE SEQUENCE [LARGE SCALE GENOMIC DNA]</scope>
    <source>
        <strain evidence="10">JCM 17926</strain>
    </source>
</reference>
<dbReference type="PANTHER" id="PTHR13285">
    <property type="entry name" value="ACYLTRANSFERASE"/>
    <property type="match status" value="1"/>
</dbReference>
<dbReference type="EMBL" id="BAABHC010000014">
    <property type="protein sequence ID" value="GAA4434234.1"/>
    <property type="molecule type" value="Genomic_DNA"/>
</dbReference>
<keyword evidence="7" id="KW-0012">Acyltransferase</keyword>
<keyword evidence="5 8" id="KW-1133">Transmembrane helix</keyword>
<feature type="transmembrane region" description="Helical" evidence="8">
    <location>
        <begin position="228"/>
        <end position="246"/>
    </location>
</feature>
<feature type="transmembrane region" description="Helical" evidence="8">
    <location>
        <begin position="109"/>
        <end position="132"/>
    </location>
</feature>
<comment type="caution">
    <text evidence="9">The sequence shown here is derived from an EMBL/GenBank/DDBJ whole genome shotgun (WGS) entry which is preliminary data.</text>
</comment>
<keyword evidence="3 7" id="KW-1003">Cell membrane</keyword>
<dbReference type="InterPro" id="IPR051085">
    <property type="entry name" value="MB_O-acyltransferase"/>
</dbReference>
<evidence type="ECO:0000313" key="9">
    <source>
        <dbReference type="EMBL" id="GAA4434234.1"/>
    </source>
</evidence>
<organism evidence="9 10">
    <name type="scientific">Pontibacter saemangeumensis</name>
    <dbReference type="NCBI Taxonomy" id="1084525"/>
    <lineage>
        <taxon>Bacteria</taxon>
        <taxon>Pseudomonadati</taxon>
        <taxon>Bacteroidota</taxon>
        <taxon>Cytophagia</taxon>
        <taxon>Cytophagales</taxon>
        <taxon>Hymenobacteraceae</taxon>
        <taxon>Pontibacter</taxon>
    </lineage>
</organism>
<dbReference type="Proteomes" id="UP001500552">
    <property type="component" value="Unassembled WGS sequence"/>
</dbReference>
<dbReference type="PIRSF" id="PIRSF500217">
    <property type="entry name" value="AlgI"/>
    <property type="match status" value="1"/>
</dbReference>
<dbReference type="InterPro" id="IPR028362">
    <property type="entry name" value="AlgI"/>
</dbReference>
<protein>
    <submittedName>
        <fullName evidence="9">MBOAT family protein</fullName>
    </submittedName>
</protein>
<dbReference type="InterPro" id="IPR024194">
    <property type="entry name" value="Ac/AlaTfrase_AlgI/DltB"/>
</dbReference>
<evidence type="ECO:0000256" key="7">
    <source>
        <dbReference type="PIRNR" id="PIRNR016636"/>
    </source>
</evidence>
<feature type="transmembrane region" description="Helical" evidence="8">
    <location>
        <begin position="431"/>
        <end position="450"/>
    </location>
</feature>
<keyword evidence="4 8" id="KW-0812">Transmembrane</keyword>
<evidence type="ECO:0000256" key="6">
    <source>
        <dbReference type="ARBA" id="ARBA00023136"/>
    </source>
</evidence>
<feature type="transmembrane region" description="Helical" evidence="8">
    <location>
        <begin position="77"/>
        <end position="97"/>
    </location>
</feature>
<comment type="similarity">
    <text evidence="2 7">Belongs to the membrane-bound acyltransferase family.</text>
</comment>
<dbReference type="PANTHER" id="PTHR13285:SF18">
    <property type="entry name" value="PROTEIN-CYSTEINE N-PALMITOYLTRANSFERASE RASP"/>
    <property type="match status" value="1"/>
</dbReference>
<evidence type="ECO:0000256" key="5">
    <source>
        <dbReference type="ARBA" id="ARBA00022989"/>
    </source>
</evidence>
<evidence type="ECO:0000256" key="1">
    <source>
        <dbReference type="ARBA" id="ARBA00004651"/>
    </source>
</evidence>
<accession>A0ABP8LR97</accession>
<keyword evidence="10" id="KW-1185">Reference proteome</keyword>
<dbReference type="PIRSF" id="PIRSF016636">
    <property type="entry name" value="AlgI_DltB"/>
    <property type="match status" value="1"/>
</dbReference>
<evidence type="ECO:0000256" key="2">
    <source>
        <dbReference type="ARBA" id="ARBA00010323"/>
    </source>
</evidence>
<dbReference type="Pfam" id="PF03062">
    <property type="entry name" value="MBOAT"/>
    <property type="match status" value="1"/>
</dbReference>
<gene>
    <name evidence="9" type="ORF">GCM10023188_24920</name>
</gene>
<comment type="subcellular location">
    <subcellularLocation>
        <location evidence="1">Cell membrane</location>
        <topology evidence="1">Multi-pass membrane protein</topology>
    </subcellularLocation>
</comment>
<keyword evidence="7" id="KW-0808">Transferase</keyword>
<feature type="transmembrane region" description="Helical" evidence="8">
    <location>
        <begin position="28"/>
        <end position="56"/>
    </location>
</feature>
<feature type="transmembrane region" description="Helical" evidence="8">
    <location>
        <begin position="471"/>
        <end position="493"/>
    </location>
</feature>
<feature type="transmembrane region" description="Helical" evidence="8">
    <location>
        <begin position="367"/>
        <end position="387"/>
    </location>
</feature>
<keyword evidence="6 7" id="KW-0472">Membrane</keyword>
<evidence type="ECO:0000256" key="3">
    <source>
        <dbReference type="ARBA" id="ARBA00022475"/>
    </source>
</evidence>
<proteinExistence type="inferred from homology"/>
<evidence type="ECO:0000256" key="8">
    <source>
        <dbReference type="SAM" id="Phobius"/>
    </source>
</evidence>
<name>A0ABP8LR97_9BACT</name>
<sequence>MLFNSFEFLVFFPTVALLYFLFPYRFRWVLLLIASYTFYMFWRVDYAIILVISTLIDYGCSRMMDKYPEEERDKRKPWLWVSMLSNLGILFTFKYYNFFNTAAKDLAEVLGVGYAAPAFELLLPMGISFYTFQTMSYTIDVYYGRIKAEKHLGIFALFVIFFPQLVAGPIERAGNLLDQLRKKHDFNYQRVTDGLKLMAWGLFKKVVIADRLAVMVNQVYNNPTDYEGIPLIIATVFFAFQIYCDFSGYSDIAIGSAQVMGFRLMENFRRPYFSKSIREFWGRWHISLSTWFRDYLYIPLGGNRVLKWRWYYNIFIVFLVSGLWHGANWTFIVWGALHGFYQVFGFLTSKRRDMLVRKIGLDRHEDFYRVVQVGTTFALVCFAWIYFRANSIGDAWYITTHIFSGLAESAKAIVSNVDFARLKLLYIGQQIEHYALAICFILILVLAELFQRKKSLRSAMSNASIIYRWGLTYALIITIILFGVYESNAFIYFQF</sequence>
<feature type="transmembrane region" description="Helical" evidence="8">
    <location>
        <begin position="5"/>
        <end position="22"/>
    </location>
</feature>
<evidence type="ECO:0000256" key="4">
    <source>
        <dbReference type="ARBA" id="ARBA00022692"/>
    </source>
</evidence>
<dbReference type="RefSeq" id="WP_345159479.1">
    <property type="nucleotide sequence ID" value="NZ_BAABHC010000014.1"/>
</dbReference>
<dbReference type="InterPro" id="IPR004299">
    <property type="entry name" value="MBOAT_fam"/>
</dbReference>